<protein>
    <recommendedName>
        <fullName evidence="3">Phosphatidylethanolamine-binding protein</fullName>
    </recommendedName>
</protein>
<proteinExistence type="predicted"/>
<dbReference type="EMBL" id="CP010835">
    <property type="protein sequence ID" value="AMM54079.1"/>
    <property type="molecule type" value="Genomic_DNA"/>
</dbReference>
<gene>
    <name evidence="1" type="ORF">TQ32_06020</name>
</gene>
<accession>A0A127BBB1</accession>
<dbReference type="GeneID" id="28491372"/>
<dbReference type="NCBIfam" id="TIGR00481">
    <property type="entry name" value="YbhB/YbcL family Raf kinase inhibitor-like protein"/>
    <property type="match status" value="1"/>
</dbReference>
<dbReference type="PANTHER" id="PTHR30289">
    <property type="entry name" value="UNCHARACTERIZED PROTEIN YBCL-RELATED"/>
    <property type="match status" value="1"/>
</dbReference>
<dbReference type="SUPFAM" id="SSF49777">
    <property type="entry name" value="PEBP-like"/>
    <property type="match status" value="1"/>
</dbReference>
<evidence type="ECO:0008006" key="3">
    <source>
        <dbReference type="Google" id="ProtNLM"/>
    </source>
</evidence>
<dbReference type="InterPro" id="IPR036610">
    <property type="entry name" value="PEBP-like_sf"/>
</dbReference>
<dbReference type="KEGG" id="pyc:TQ32_06020"/>
<dbReference type="AlphaFoldDB" id="A0A127BBB1"/>
<dbReference type="CDD" id="cd00865">
    <property type="entry name" value="PEBP_bact_arch"/>
    <property type="match status" value="1"/>
</dbReference>
<dbReference type="OrthoDB" id="28720at2157"/>
<organism evidence="1 2">
    <name type="scientific">Pyrococcus kukulkanii</name>
    <dbReference type="NCBI Taxonomy" id="1609559"/>
    <lineage>
        <taxon>Archaea</taxon>
        <taxon>Methanobacteriati</taxon>
        <taxon>Methanobacteriota</taxon>
        <taxon>Thermococci</taxon>
        <taxon>Thermococcales</taxon>
        <taxon>Thermococcaceae</taxon>
        <taxon>Pyrococcus</taxon>
    </lineage>
</organism>
<dbReference type="Proteomes" id="UP000070587">
    <property type="component" value="Chromosome"/>
</dbReference>
<evidence type="ECO:0000313" key="1">
    <source>
        <dbReference type="EMBL" id="AMM54079.1"/>
    </source>
</evidence>
<dbReference type="RefSeq" id="WP_068322265.1">
    <property type="nucleotide sequence ID" value="NZ_CP010835.1"/>
</dbReference>
<evidence type="ECO:0000313" key="2">
    <source>
        <dbReference type="Proteomes" id="UP000070587"/>
    </source>
</evidence>
<dbReference type="PANTHER" id="PTHR30289:SF1">
    <property type="entry name" value="PEBP (PHOSPHATIDYLETHANOLAMINE-BINDING PROTEIN) FAMILY PROTEIN"/>
    <property type="match status" value="1"/>
</dbReference>
<dbReference type="PROSITE" id="PS51257">
    <property type="entry name" value="PROKAR_LIPOPROTEIN"/>
    <property type="match status" value="1"/>
</dbReference>
<dbReference type="PATRIC" id="fig|1609559.3.peg.1260"/>
<reference evidence="1 2" key="2">
    <citation type="journal article" date="2016" name="Int. J. Syst. Evol. Microbiol.">
        <title>Pyrococcus kukulkanii sp. nov., a hyperthermophilic, piezophilic archaeon isolated from a deep-sea hydrothermal vent.</title>
        <authorList>
            <person name="Callac N."/>
            <person name="Oger P."/>
            <person name="Lesongeur F."/>
            <person name="Rattray J.E."/>
            <person name="Vannier P."/>
            <person name="Michoud G."/>
            <person name="Beauverger M."/>
            <person name="Gayet N."/>
            <person name="Rouxel O."/>
            <person name="Jebbar M."/>
            <person name="Godfroy A."/>
        </authorList>
    </citation>
    <scope>NUCLEOTIDE SEQUENCE [LARGE SCALE GENOMIC DNA]</scope>
    <source>
        <strain evidence="1 2">NCB100</strain>
    </source>
</reference>
<dbReference type="Pfam" id="PF01161">
    <property type="entry name" value="PBP"/>
    <property type="match status" value="1"/>
</dbReference>
<name>A0A127BBB1_9EURY</name>
<dbReference type="InterPro" id="IPR008914">
    <property type="entry name" value="PEBP"/>
</dbReference>
<sequence length="178" mass="19662">MKRVLLSLLLLFSIFISGCIEGNQEKMKVLSAFENNSQIPEKYTCDGVNINPPLYISNIPENAKSLVIIVDDPDAPGGTFTHWIAWNIPPVEKIPEGIPKKGEVESPVKMVQGINDFGRIGYDGPCPPPGHGLHHYHFRVYALDTTLNLTPGSTRKELEEAMKGHVIAEAVIVGVYER</sequence>
<dbReference type="Gene3D" id="3.90.280.10">
    <property type="entry name" value="PEBP-like"/>
    <property type="match status" value="1"/>
</dbReference>
<dbReference type="STRING" id="1609559.TQ32_06020"/>
<reference evidence="2" key="1">
    <citation type="submission" date="2015-02" db="EMBL/GenBank/DDBJ databases">
        <title>Pyrococcus kukulkanii sp. nov., a novel hyperthermophilic archaeon isolated from a deep-sea hydrothermal vent at the Guaymas Basin.</title>
        <authorList>
            <person name="Oger P.M."/>
            <person name="Callac N."/>
            <person name="Jebbar M."/>
            <person name="Godfroy A."/>
        </authorList>
    </citation>
    <scope>NUCLEOTIDE SEQUENCE [LARGE SCALE GENOMIC DNA]</scope>
    <source>
        <strain evidence="2">NCB100</strain>
    </source>
</reference>
<dbReference type="InterPro" id="IPR005247">
    <property type="entry name" value="YbhB_YbcL/LppC-like"/>
</dbReference>